<dbReference type="SMART" id="SM00388">
    <property type="entry name" value="HisKA"/>
    <property type="match status" value="1"/>
</dbReference>
<evidence type="ECO:0000256" key="2">
    <source>
        <dbReference type="ARBA" id="ARBA00012438"/>
    </source>
</evidence>
<accession>A0AAU8LQT1</accession>
<gene>
    <name evidence="10" type="ORF">Q3M24_14640</name>
</gene>
<dbReference type="Pfam" id="PF02518">
    <property type="entry name" value="HATPase_c"/>
    <property type="match status" value="1"/>
</dbReference>
<keyword evidence="4" id="KW-0808">Transferase</keyword>
<dbReference type="InterPro" id="IPR003018">
    <property type="entry name" value="GAF"/>
</dbReference>
<reference evidence="10" key="1">
    <citation type="journal article" date="2024" name="Syst. Appl. Microbiol.">
        <title>First single-strain enrichments of Electrothrix cable bacteria, description of E. aestuarii sp. nov. and E. rattekaaiensis sp. nov., and proposal of a cable bacteria taxonomy following the rules of the SeqCode.</title>
        <authorList>
            <person name="Plum-Jensen L.E."/>
            <person name="Schramm A."/>
            <person name="Marshall I.P.G."/>
        </authorList>
    </citation>
    <scope>NUCLEOTIDE SEQUENCE</scope>
    <source>
        <strain evidence="10">Rat1</strain>
    </source>
</reference>
<protein>
    <recommendedName>
        <fullName evidence="2">histidine kinase</fullName>
        <ecNumber evidence="2">2.7.13.3</ecNumber>
    </recommendedName>
</protein>
<evidence type="ECO:0000256" key="4">
    <source>
        <dbReference type="ARBA" id="ARBA00022679"/>
    </source>
</evidence>
<dbReference type="SUPFAM" id="SSF47384">
    <property type="entry name" value="Homodimeric domain of signal transducing histidine kinase"/>
    <property type="match status" value="1"/>
</dbReference>
<comment type="catalytic activity">
    <reaction evidence="1">
        <text>ATP + protein L-histidine = ADP + protein N-phospho-L-histidine.</text>
        <dbReference type="EC" id="2.7.13.3"/>
    </reaction>
</comment>
<dbReference type="Gene3D" id="1.10.287.130">
    <property type="match status" value="1"/>
</dbReference>
<dbReference type="InterPro" id="IPR036890">
    <property type="entry name" value="HATPase_C_sf"/>
</dbReference>
<dbReference type="SUPFAM" id="SSF55781">
    <property type="entry name" value="GAF domain-like"/>
    <property type="match status" value="1"/>
</dbReference>
<dbReference type="PROSITE" id="PS50109">
    <property type="entry name" value="HIS_KIN"/>
    <property type="match status" value="1"/>
</dbReference>
<reference evidence="10" key="2">
    <citation type="submission" date="2024-06" db="EMBL/GenBank/DDBJ databases">
        <authorList>
            <person name="Plum-Jensen L.E."/>
            <person name="Schramm A."/>
            <person name="Marshall I.P.G."/>
        </authorList>
    </citation>
    <scope>NUCLEOTIDE SEQUENCE</scope>
    <source>
        <strain evidence="10">Rat1</strain>
    </source>
</reference>
<dbReference type="Gene3D" id="3.30.450.40">
    <property type="match status" value="1"/>
</dbReference>
<evidence type="ECO:0000313" key="10">
    <source>
        <dbReference type="EMBL" id="XCN71549.1"/>
    </source>
</evidence>
<dbReference type="AlphaFoldDB" id="A0AAU8LQT1"/>
<dbReference type="InterPro" id="IPR003594">
    <property type="entry name" value="HATPase_dom"/>
</dbReference>
<dbReference type="Pfam" id="PF01590">
    <property type="entry name" value="GAF"/>
    <property type="match status" value="1"/>
</dbReference>
<dbReference type="NCBIfam" id="TIGR00229">
    <property type="entry name" value="sensory_box"/>
    <property type="match status" value="1"/>
</dbReference>
<feature type="domain" description="PAS" evidence="9">
    <location>
        <begin position="326"/>
        <end position="370"/>
    </location>
</feature>
<dbReference type="InterPro" id="IPR005467">
    <property type="entry name" value="His_kinase_dom"/>
</dbReference>
<dbReference type="SMART" id="SM00387">
    <property type="entry name" value="HATPase_c"/>
    <property type="match status" value="1"/>
</dbReference>
<evidence type="ECO:0000256" key="3">
    <source>
        <dbReference type="ARBA" id="ARBA00022553"/>
    </source>
</evidence>
<dbReference type="CDD" id="cd00130">
    <property type="entry name" value="PAS"/>
    <property type="match status" value="1"/>
</dbReference>
<proteinExistence type="predicted"/>
<dbReference type="GO" id="GO:0000155">
    <property type="term" value="F:phosphorelay sensor kinase activity"/>
    <property type="evidence" value="ECO:0007669"/>
    <property type="project" value="InterPro"/>
</dbReference>
<dbReference type="EMBL" id="CP159373">
    <property type="protein sequence ID" value="XCN71549.1"/>
    <property type="molecule type" value="Genomic_DNA"/>
</dbReference>
<sequence>MKIEKACILLIDDDPLILAILRYILEHEQYKVLDAQNGQRGLQLAEEEQPNLILLDINLPDITGFNVCKQLKMNGKTSGIPIIFLTATGVEGNEYRGFEEGAVDFLRKPVNKAQLCARVNNALDMQAARLKLEQQAFDLERANVLLKDTLAVQQRTSRNLLQRDHILSAVNYVAKSFLKTDNWEEIIKKVLKYLGENVDSEHVYLKTFEPQVAQRRHYTWYKTNNTITCSSIDLLAMWKTPGDLLSEEPITGPDSHVPSFLWGEFENNNIRTYLILPIYVYKQLWGCIGFDCSLAGRSWDAPLVEAMKTSSDIIGTAIQRTFESRERSRLAAAINEFADCVLMADKGGTIFYANPASTQVTGYRPEELTGLKLAQIQCDEHRRFNCHDVLNMVVEGAEWHGEIKNRHKDGTFYDESIAVIPVKGKADRVNSFCVIKRDQTEKKRLESIAEAANLMDNVGFVFSGIRHELGNPLNSLKMAISVLQRQLDGLSLERIREFLDRSMGEIKRMEYLLYSLKNFNVLEEQELDLVDLAAFLENFKRVHEKDLLTNDVKIELFIEAKACSLLDERALHQVFLNLLTNSVNALKNTLSPCISVYLLRKDAQFVQIVFQDNGCGISEQTRKQLFKPFFTTRAKGTGLGLTIVKKMLTSMNCTVSVEGRVGKGTKILITLPTEHCLPLHDEEKK</sequence>
<dbReference type="EC" id="2.7.13.3" evidence="2"/>
<dbReference type="PROSITE" id="PS50112">
    <property type="entry name" value="PAS"/>
    <property type="match status" value="1"/>
</dbReference>
<dbReference type="Pfam" id="PF13426">
    <property type="entry name" value="PAS_9"/>
    <property type="match status" value="1"/>
</dbReference>
<keyword evidence="5" id="KW-0418">Kinase</keyword>
<evidence type="ECO:0000259" key="9">
    <source>
        <dbReference type="PROSITE" id="PS50112"/>
    </source>
</evidence>
<dbReference type="Gene3D" id="3.30.565.10">
    <property type="entry name" value="Histidine kinase-like ATPase, C-terminal domain"/>
    <property type="match status" value="1"/>
</dbReference>
<dbReference type="PANTHER" id="PTHR43547:SF2">
    <property type="entry name" value="HYBRID SIGNAL TRANSDUCTION HISTIDINE KINASE C"/>
    <property type="match status" value="1"/>
</dbReference>
<name>A0AAU8LQT1_9BACT</name>
<organism evidence="10">
    <name type="scientific">Candidatus Electrothrix aestuarii</name>
    <dbReference type="NCBI Taxonomy" id="3062594"/>
    <lineage>
        <taxon>Bacteria</taxon>
        <taxon>Pseudomonadati</taxon>
        <taxon>Thermodesulfobacteriota</taxon>
        <taxon>Desulfobulbia</taxon>
        <taxon>Desulfobulbales</taxon>
        <taxon>Desulfobulbaceae</taxon>
        <taxon>Candidatus Electrothrix</taxon>
    </lineage>
</organism>
<evidence type="ECO:0000259" key="7">
    <source>
        <dbReference type="PROSITE" id="PS50109"/>
    </source>
</evidence>
<evidence type="ECO:0000256" key="5">
    <source>
        <dbReference type="ARBA" id="ARBA00022777"/>
    </source>
</evidence>
<feature type="domain" description="Histidine kinase" evidence="7">
    <location>
        <begin position="464"/>
        <end position="675"/>
    </location>
</feature>
<dbReference type="KEGG" id="eaj:Q3M24_14640"/>
<dbReference type="PRINTS" id="PR00344">
    <property type="entry name" value="BCTRLSENSOR"/>
</dbReference>
<dbReference type="InterPro" id="IPR035965">
    <property type="entry name" value="PAS-like_dom_sf"/>
</dbReference>
<dbReference type="Gene3D" id="3.40.50.2300">
    <property type="match status" value="1"/>
</dbReference>
<dbReference type="Pfam" id="PF00072">
    <property type="entry name" value="Response_reg"/>
    <property type="match status" value="1"/>
</dbReference>
<dbReference type="InterPro" id="IPR036097">
    <property type="entry name" value="HisK_dim/P_sf"/>
</dbReference>
<dbReference type="CDD" id="cd00082">
    <property type="entry name" value="HisKA"/>
    <property type="match status" value="1"/>
</dbReference>
<dbReference type="Pfam" id="PF00512">
    <property type="entry name" value="HisKA"/>
    <property type="match status" value="1"/>
</dbReference>
<dbReference type="InterPro" id="IPR003661">
    <property type="entry name" value="HisK_dim/P_dom"/>
</dbReference>
<feature type="domain" description="Response regulatory" evidence="8">
    <location>
        <begin position="7"/>
        <end position="123"/>
    </location>
</feature>
<dbReference type="PROSITE" id="PS50110">
    <property type="entry name" value="RESPONSE_REGULATORY"/>
    <property type="match status" value="1"/>
</dbReference>
<evidence type="ECO:0000259" key="8">
    <source>
        <dbReference type="PROSITE" id="PS50110"/>
    </source>
</evidence>
<evidence type="ECO:0000256" key="6">
    <source>
        <dbReference type="PROSITE-ProRule" id="PRU00169"/>
    </source>
</evidence>
<dbReference type="InterPro" id="IPR001789">
    <property type="entry name" value="Sig_transdc_resp-reg_receiver"/>
</dbReference>
<dbReference type="SMART" id="SM00448">
    <property type="entry name" value="REC"/>
    <property type="match status" value="1"/>
</dbReference>
<dbReference type="InterPro" id="IPR004358">
    <property type="entry name" value="Sig_transdc_His_kin-like_C"/>
</dbReference>
<evidence type="ECO:0000256" key="1">
    <source>
        <dbReference type="ARBA" id="ARBA00000085"/>
    </source>
</evidence>
<dbReference type="SUPFAM" id="SSF52172">
    <property type="entry name" value="CheY-like"/>
    <property type="match status" value="1"/>
</dbReference>
<dbReference type="SUPFAM" id="SSF55874">
    <property type="entry name" value="ATPase domain of HSP90 chaperone/DNA topoisomerase II/histidine kinase"/>
    <property type="match status" value="1"/>
</dbReference>
<dbReference type="Gene3D" id="3.30.450.20">
    <property type="entry name" value="PAS domain"/>
    <property type="match status" value="1"/>
</dbReference>
<dbReference type="InterPro" id="IPR000014">
    <property type="entry name" value="PAS"/>
</dbReference>
<dbReference type="SUPFAM" id="SSF55785">
    <property type="entry name" value="PYP-like sensor domain (PAS domain)"/>
    <property type="match status" value="1"/>
</dbReference>
<dbReference type="SMART" id="SM00091">
    <property type="entry name" value="PAS"/>
    <property type="match status" value="1"/>
</dbReference>
<feature type="modified residue" description="4-aspartylphosphate" evidence="6">
    <location>
        <position position="56"/>
    </location>
</feature>
<dbReference type="PANTHER" id="PTHR43547">
    <property type="entry name" value="TWO-COMPONENT HISTIDINE KINASE"/>
    <property type="match status" value="1"/>
</dbReference>
<dbReference type="InterPro" id="IPR029016">
    <property type="entry name" value="GAF-like_dom_sf"/>
</dbReference>
<keyword evidence="3 6" id="KW-0597">Phosphoprotein</keyword>
<dbReference type="InterPro" id="IPR011006">
    <property type="entry name" value="CheY-like_superfamily"/>
</dbReference>